<accession>A0A5A7PW83</accession>
<proteinExistence type="predicted"/>
<keyword evidence="3" id="KW-0862">Zinc</keyword>
<keyword evidence="1" id="KW-0479">Metal-binding</keyword>
<feature type="domain" description="ZF-HD dimerization-type" evidence="4">
    <location>
        <begin position="459"/>
        <end position="502"/>
    </location>
</feature>
<name>A0A5A7PW83_STRAF</name>
<dbReference type="InterPro" id="IPR006456">
    <property type="entry name" value="ZF_HD_homeobox_Cys/His_dimer"/>
</dbReference>
<dbReference type="EMBL" id="BKCP01005283">
    <property type="protein sequence ID" value="GER37090.1"/>
    <property type="molecule type" value="Genomic_DNA"/>
</dbReference>
<feature type="domain" description="ZF-HD dimerization-type" evidence="4">
    <location>
        <begin position="514"/>
        <end position="562"/>
    </location>
</feature>
<protein>
    <submittedName>
        <fullName evidence="5">Homeobox protein 31</fullName>
    </submittedName>
</protein>
<evidence type="ECO:0000313" key="5">
    <source>
        <dbReference type="EMBL" id="GER37090.1"/>
    </source>
</evidence>
<dbReference type="PROSITE" id="PS51523">
    <property type="entry name" value="ZF_HD_DIMER"/>
    <property type="match status" value="6"/>
</dbReference>
<sequence length="750" mass="83753">MAGEFKYGECLKIHANLGNRADGCQEFIRRGSCFEKMYYCAACGCHRNFHRVPCFEDNLPTKENMGGDGDIKNTVSYGECMKLHSALENRADGCQEFIPVGGDYPMDCTACGCHRNFHRKVVRRVLHTVCLKNHNPTGPESKDGCQEFASFPGTTTCRSMPALLAVATSAFTGKRWVEEYDKTQACTIFEVVGGSVEDRWAWKGRQGNENGCYLYCDAAVRDSEIGLGGWTKNAEGLVIAVFASHMPSLFSPTLAEAFSIQFGLRFTATLRMKIKQVNTDCLEVVQGLIANESHHPFEGILSNILTLLDLVDCGLCQHTNRRHNEIAHAIAKWEVESKTTIMWSDCIPIYFSPFVLYGEFLKTHVALGNRVDGCQELIITLDRFNTVEYCSTCGCHRNFHRKIVRRVVRTVCHKNHNPTGPESKDGCQKFTCSPGGNDLCAACGCHISFHQKEKAMAAHAECCKSHAHMDGKIDGCQQFMGDWRDPSDCLICGCHRYFHRKPEPPVEYETIAVYTRCQKIHDFKFQSTVDGCQEFIPKDGTTAAAALTCAVCGCHKGFHRNEVTKRFFELHVHTTQQSHLTKIDTTFLHIQSTTFLQNQCFFHKKLISSIGTPFVSGKKKYTKAVMIVIHPAKKRKIPNLNAHKSDRKTCPITKVKKRLTATVILCPADLVSNENISLGTVHPSGPHDHPKAVTNRQITITTRIDKALRPTLSTVAIEMKVDSASTAPVTAEEYKEAFPLKPMLWKSTGA</sequence>
<keyword evidence="6" id="KW-1185">Reference proteome</keyword>
<keyword evidence="2" id="KW-0863">Zinc-finger</keyword>
<evidence type="ECO:0000259" key="4">
    <source>
        <dbReference type="PROSITE" id="PS51523"/>
    </source>
</evidence>
<keyword evidence="5" id="KW-0238">DNA-binding</keyword>
<evidence type="ECO:0000313" key="6">
    <source>
        <dbReference type="Proteomes" id="UP000325081"/>
    </source>
</evidence>
<dbReference type="OrthoDB" id="904763at2759"/>
<dbReference type="PANTHER" id="PTHR31948:SF148">
    <property type="entry name" value="MINI ZINC FINGER PROTEIN 3"/>
    <property type="match status" value="1"/>
</dbReference>
<organism evidence="5 6">
    <name type="scientific">Striga asiatica</name>
    <name type="common">Asiatic witchweed</name>
    <name type="synonym">Buchnera asiatica</name>
    <dbReference type="NCBI Taxonomy" id="4170"/>
    <lineage>
        <taxon>Eukaryota</taxon>
        <taxon>Viridiplantae</taxon>
        <taxon>Streptophyta</taxon>
        <taxon>Embryophyta</taxon>
        <taxon>Tracheophyta</taxon>
        <taxon>Spermatophyta</taxon>
        <taxon>Magnoliopsida</taxon>
        <taxon>eudicotyledons</taxon>
        <taxon>Gunneridae</taxon>
        <taxon>Pentapetalae</taxon>
        <taxon>asterids</taxon>
        <taxon>lamiids</taxon>
        <taxon>Lamiales</taxon>
        <taxon>Orobanchaceae</taxon>
        <taxon>Buchnereae</taxon>
        <taxon>Striga</taxon>
    </lineage>
</organism>
<dbReference type="GO" id="GO:0050793">
    <property type="term" value="P:regulation of developmental process"/>
    <property type="evidence" value="ECO:0007669"/>
    <property type="project" value="TreeGrafter"/>
</dbReference>
<evidence type="ECO:0000256" key="1">
    <source>
        <dbReference type="ARBA" id="ARBA00022723"/>
    </source>
</evidence>
<dbReference type="AlphaFoldDB" id="A0A5A7PW83"/>
<feature type="domain" description="ZF-HD dimerization-type" evidence="4">
    <location>
        <begin position="77"/>
        <end position="121"/>
    </location>
</feature>
<dbReference type="InterPro" id="IPR012337">
    <property type="entry name" value="RNaseH-like_sf"/>
</dbReference>
<evidence type="ECO:0000256" key="2">
    <source>
        <dbReference type="ARBA" id="ARBA00022771"/>
    </source>
</evidence>
<feature type="domain" description="ZF-HD dimerization-type" evidence="4">
    <location>
        <begin position="357"/>
        <end position="403"/>
    </location>
</feature>
<dbReference type="GO" id="GO:0000976">
    <property type="term" value="F:transcription cis-regulatory region binding"/>
    <property type="evidence" value="ECO:0007669"/>
    <property type="project" value="TreeGrafter"/>
</dbReference>
<dbReference type="GO" id="GO:0004523">
    <property type="term" value="F:RNA-DNA hybrid ribonuclease activity"/>
    <property type="evidence" value="ECO:0007669"/>
    <property type="project" value="InterPro"/>
</dbReference>
<dbReference type="PANTHER" id="PTHR31948">
    <property type="entry name" value="ZINC-FINGER HOMEODOMAIN PROTEIN 2"/>
    <property type="match status" value="1"/>
</dbReference>
<feature type="domain" description="ZF-HD dimerization-type" evidence="4">
    <location>
        <begin position="409"/>
        <end position="453"/>
    </location>
</feature>
<feature type="domain" description="ZF-HD dimerization-type" evidence="4">
    <location>
        <begin position="7"/>
        <end position="53"/>
    </location>
</feature>
<comment type="caution">
    <text evidence="5">The sequence shown here is derived from an EMBL/GenBank/DDBJ whole genome shotgun (WGS) entry which is preliminary data.</text>
</comment>
<dbReference type="Pfam" id="PF04770">
    <property type="entry name" value="ZF-HD_dimer"/>
    <property type="match status" value="6"/>
</dbReference>
<reference evidence="6" key="1">
    <citation type="journal article" date="2019" name="Curr. Biol.">
        <title>Genome Sequence of Striga asiatica Provides Insight into the Evolution of Plant Parasitism.</title>
        <authorList>
            <person name="Yoshida S."/>
            <person name="Kim S."/>
            <person name="Wafula E.K."/>
            <person name="Tanskanen J."/>
            <person name="Kim Y.M."/>
            <person name="Honaas L."/>
            <person name="Yang Z."/>
            <person name="Spallek T."/>
            <person name="Conn C.E."/>
            <person name="Ichihashi Y."/>
            <person name="Cheong K."/>
            <person name="Cui S."/>
            <person name="Der J.P."/>
            <person name="Gundlach H."/>
            <person name="Jiao Y."/>
            <person name="Hori C."/>
            <person name="Ishida J.K."/>
            <person name="Kasahara H."/>
            <person name="Kiba T."/>
            <person name="Kim M.S."/>
            <person name="Koo N."/>
            <person name="Laohavisit A."/>
            <person name="Lee Y.H."/>
            <person name="Lumba S."/>
            <person name="McCourt P."/>
            <person name="Mortimer J.C."/>
            <person name="Mutuku J.M."/>
            <person name="Nomura T."/>
            <person name="Sasaki-Sekimoto Y."/>
            <person name="Seto Y."/>
            <person name="Wang Y."/>
            <person name="Wakatake T."/>
            <person name="Sakakibara H."/>
            <person name="Demura T."/>
            <person name="Yamaguchi S."/>
            <person name="Yoneyama K."/>
            <person name="Manabe R.I."/>
            <person name="Nelson D.C."/>
            <person name="Schulman A.H."/>
            <person name="Timko M.P."/>
            <person name="dePamphilis C.W."/>
            <person name="Choi D."/>
            <person name="Shirasu K."/>
        </authorList>
    </citation>
    <scope>NUCLEOTIDE SEQUENCE [LARGE SCALE GENOMIC DNA]</scope>
    <source>
        <strain evidence="6">cv. UVA1</strain>
    </source>
</reference>
<evidence type="ECO:0000256" key="3">
    <source>
        <dbReference type="ARBA" id="ARBA00022833"/>
    </source>
</evidence>
<dbReference type="Pfam" id="PF13456">
    <property type="entry name" value="RVT_3"/>
    <property type="match status" value="1"/>
</dbReference>
<gene>
    <name evidence="5" type="ORF">STAS_13485</name>
</gene>
<dbReference type="GO" id="GO:0005634">
    <property type="term" value="C:nucleus"/>
    <property type="evidence" value="ECO:0007669"/>
    <property type="project" value="TreeGrafter"/>
</dbReference>
<keyword evidence="5" id="KW-0371">Homeobox</keyword>
<dbReference type="SUPFAM" id="SSF53098">
    <property type="entry name" value="Ribonuclease H-like"/>
    <property type="match status" value="1"/>
</dbReference>
<dbReference type="Proteomes" id="UP000325081">
    <property type="component" value="Unassembled WGS sequence"/>
</dbReference>
<dbReference type="InterPro" id="IPR044730">
    <property type="entry name" value="RNase_H-like_dom_plant"/>
</dbReference>
<dbReference type="CDD" id="cd06222">
    <property type="entry name" value="RNase_H_like"/>
    <property type="match status" value="1"/>
</dbReference>
<dbReference type="GO" id="GO:0008270">
    <property type="term" value="F:zinc ion binding"/>
    <property type="evidence" value="ECO:0007669"/>
    <property type="project" value="UniProtKB-KW"/>
</dbReference>
<dbReference type="GO" id="GO:0003700">
    <property type="term" value="F:DNA-binding transcription factor activity"/>
    <property type="evidence" value="ECO:0007669"/>
    <property type="project" value="TreeGrafter"/>
</dbReference>
<dbReference type="InterPro" id="IPR002156">
    <property type="entry name" value="RNaseH_domain"/>
</dbReference>